<evidence type="ECO:0000313" key="2">
    <source>
        <dbReference type="EMBL" id="NBI29117.1"/>
    </source>
</evidence>
<reference evidence="2 3" key="1">
    <citation type="submission" date="2019-01" db="EMBL/GenBank/DDBJ databases">
        <title>Chengkuizengella sp. nov., isolated from deep-sea sediment of East Pacific Ocean.</title>
        <authorList>
            <person name="Yang J."/>
            <person name="Lai Q."/>
            <person name="Shao Z."/>
        </authorList>
    </citation>
    <scope>NUCLEOTIDE SEQUENCE [LARGE SCALE GENOMIC DNA]</scope>
    <source>
        <strain evidence="2 3">YPA3-1-1</strain>
    </source>
</reference>
<keyword evidence="3" id="KW-1185">Reference proteome</keyword>
<comment type="caution">
    <text evidence="2">The sequence shown here is derived from an EMBL/GenBank/DDBJ whole genome shotgun (WGS) entry which is preliminary data.</text>
</comment>
<gene>
    <name evidence="2" type="ORF">ERL59_09110</name>
</gene>
<proteinExistence type="predicted"/>
<sequence length="63" mass="7054">MNRVKTVTFKVLITITLFAMVSIHVAVPEEDFSSSNPIFENFDSTFEKSKTPILLSESGDTGW</sequence>
<evidence type="ECO:0000313" key="3">
    <source>
        <dbReference type="Proteomes" id="UP000448943"/>
    </source>
</evidence>
<dbReference type="Proteomes" id="UP000448943">
    <property type="component" value="Unassembled WGS sequence"/>
</dbReference>
<evidence type="ECO:0000256" key="1">
    <source>
        <dbReference type="SAM" id="Phobius"/>
    </source>
</evidence>
<keyword evidence="1" id="KW-1133">Transmembrane helix</keyword>
<organism evidence="2 3">
    <name type="scientific">Chengkuizengella marina</name>
    <dbReference type="NCBI Taxonomy" id="2507566"/>
    <lineage>
        <taxon>Bacteria</taxon>
        <taxon>Bacillati</taxon>
        <taxon>Bacillota</taxon>
        <taxon>Bacilli</taxon>
        <taxon>Bacillales</taxon>
        <taxon>Paenibacillaceae</taxon>
        <taxon>Chengkuizengella</taxon>
    </lineage>
</organism>
<protein>
    <submittedName>
        <fullName evidence="2">Uncharacterized protein</fullName>
    </submittedName>
</protein>
<dbReference type="EMBL" id="SIJB01000022">
    <property type="protein sequence ID" value="NBI29117.1"/>
    <property type="molecule type" value="Genomic_DNA"/>
</dbReference>
<name>A0A6N9Q2U3_9BACL</name>
<keyword evidence="1" id="KW-0812">Transmembrane</keyword>
<feature type="transmembrane region" description="Helical" evidence="1">
    <location>
        <begin position="7"/>
        <end position="27"/>
    </location>
</feature>
<dbReference type="AlphaFoldDB" id="A0A6N9Q2U3"/>
<dbReference type="RefSeq" id="WP_160645924.1">
    <property type="nucleotide sequence ID" value="NZ_SIJB01000022.1"/>
</dbReference>
<accession>A0A6N9Q2U3</accession>
<keyword evidence="1" id="KW-0472">Membrane</keyword>